<keyword evidence="5" id="KW-1185">Reference proteome</keyword>
<evidence type="ECO:0000313" key="4">
    <source>
        <dbReference type="EMBL" id="ODM95331.1"/>
    </source>
</evidence>
<dbReference type="OrthoDB" id="10071059at2759"/>
<dbReference type="EMBL" id="LJIJ01000684">
    <property type="protein sequence ID" value="ODM95331.1"/>
    <property type="molecule type" value="Genomic_DNA"/>
</dbReference>
<sequence>MMKIAAILAFAGCAAAGVIAPQYAQVQYAQPAVYAQQTLVKSVAQPIAYAQPLLKTVAPVVKQVAVAPEPFDPHPQYNYGYSVSDALTGDSKSAHESRDGDVVQGQYSLVEPDGSIRTVTYTADAINGFNAVVDRQAPAVAVQKVVKTVQPVQYAQPLVKTLAQPLAYASPVVKTIASPVAYASYGAPAYAKAIAPAYLG</sequence>
<reference evidence="4 5" key="1">
    <citation type="journal article" date="2016" name="Genome Biol. Evol.">
        <title>Gene Family Evolution Reflects Adaptation to Soil Environmental Stressors in the Genome of the Collembolan Orchesella cincta.</title>
        <authorList>
            <person name="Faddeeva-Vakhrusheva A."/>
            <person name="Derks M.F."/>
            <person name="Anvar S.Y."/>
            <person name="Agamennone V."/>
            <person name="Suring W."/>
            <person name="Smit S."/>
            <person name="van Straalen N.M."/>
            <person name="Roelofs D."/>
        </authorList>
    </citation>
    <scope>NUCLEOTIDE SEQUENCE [LARGE SCALE GENOMIC DNA]</scope>
    <source>
        <tissue evidence="4">Mixed pool</tissue>
    </source>
</reference>
<comment type="caution">
    <text evidence="4">The sequence shown here is derived from an EMBL/GenBank/DDBJ whole genome shotgun (WGS) entry which is preliminary data.</text>
</comment>
<organism evidence="4 5">
    <name type="scientific">Orchesella cincta</name>
    <name type="common">Springtail</name>
    <name type="synonym">Podura cincta</name>
    <dbReference type="NCBI Taxonomy" id="48709"/>
    <lineage>
        <taxon>Eukaryota</taxon>
        <taxon>Metazoa</taxon>
        <taxon>Ecdysozoa</taxon>
        <taxon>Arthropoda</taxon>
        <taxon>Hexapoda</taxon>
        <taxon>Collembola</taxon>
        <taxon>Entomobryomorpha</taxon>
        <taxon>Entomobryoidea</taxon>
        <taxon>Orchesellidae</taxon>
        <taxon>Orchesellinae</taxon>
        <taxon>Orchesella</taxon>
    </lineage>
</organism>
<dbReference type="PRINTS" id="PR00947">
    <property type="entry name" value="CUTICLE"/>
</dbReference>
<feature type="chain" id="PRO_5008904424" evidence="3">
    <location>
        <begin position="17"/>
        <end position="200"/>
    </location>
</feature>
<proteinExistence type="predicted"/>
<accession>A0A1D2MR12</accession>
<keyword evidence="3" id="KW-0732">Signal</keyword>
<dbReference type="GO" id="GO:0005615">
    <property type="term" value="C:extracellular space"/>
    <property type="evidence" value="ECO:0007669"/>
    <property type="project" value="TreeGrafter"/>
</dbReference>
<evidence type="ECO:0000313" key="5">
    <source>
        <dbReference type="Proteomes" id="UP000094527"/>
    </source>
</evidence>
<dbReference type="OMA" id="KGQHETR"/>
<feature type="signal peptide" evidence="3">
    <location>
        <begin position="1"/>
        <end position="16"/>
    </location>
</feature>
<dbReference type="Pfam" id="PF00379">
    <property type="entry name" value="Chitin_bind_4"/>
    <property type="match status" value="1"/>
</dbReference>
<evidence type="ECO:0000256" key="3">
    <source>
        <dbReference type="SAM" id="SignalP"/>
    </source>
</evidence>
<dbReference type="AlphaFoldDB" id="A0A1D2MR12"/>
<name>A0A1D2MR12_ORCCI</name>
<dbReference type="Proteomes" id="UP000094527">
    <property type="component" value="Unassembled WGS sequence"/>
</dbReference>
<dbReference type="PANTHER" id="PTHR12236">
    <property type="entry name" value="STRUCTURAL CONTITUENT OF CUTICLE"/>
    <property type="match status" value="1"/>
</dbReference>
<evidence type="ECO:0000256" key="2">
    <source>
        <dbReference type="PROSITE-ProRule" id="PRU00497"/>
    </source>
</evidence>
<dbReference type="InterPro" id="IPR031311">
    <property type="entry name" value="CHIT_BIND_RR_consensus"/>
</dbReference>
<gene>
    <name evidence="4" type="ORF">Ocin01_11358</name>
</gene>
<dbReference type="InterPro" id="IPR051217">
    <property type="entry name" value="Insect_Cuticle_Struc_Prot"/>
</dbReference>
<evidence type="ECO:0000256" key="1">
    <source>
        <dbReference type="ARBA" id="ARBA00022460"/>
    </source>
</evidence>
<dbReference type="GO" id="GO:0031012">
    <property type="term" value="C:extracellular matrix"/>
    <property type="evidence" value="ECO:0007669"/>
    <property type="project" value="TreeGrafter"/>
</dbReference>
<dbReference type="PROSITE" id="PS51155">
    <property type="entry name" value="CHIT_BIND_RR_2"/>
    <property type="match status" value="1"/>
</dbReference>
<dbReference type="STRING" id="48709.A0A1D2MR12"/>
<dbReference type="PROSITE" id="PS00233">
    <property type="entry name" value="CHIT_BIND_RR_1"/>
    <property type="match status" value="1"/>
</dbReference>
<dbReference type="GO" id="GO:0042302">
    <property type="term" value="F:structural constituent of cuticle"/>
    <property type="evidence" value="ECO:0007669"/>
    <property type="project" value="UniProtKB-UniRule"/>
</dbReference>
<keyword evidence="1 2" id="KW-0193">Cuticle</keyword>
<protein>
    <submittedName>
        <fullName evidence="4">Cuticle protein 19.8</fullName>
    </submittedName>
</protein>
<dbReference type="PANTHER" id="PTHR12236:SF95">
    <property type="entry name" value="CUTICULAR PROTEIN 76BD, ISOFORM C-RELATED"/>
    <property type="match status" value="1"/>
</dbReference>
<dbReference type="InterPro" id="IPR000618">
    <property type="entry name" value="Insect_cuticle"/>
</dbReference>